<evidence type="ECO:0000313" key="10">
    <source>
        <dbReference type="Proteomes" id="UP000265000"/>
    </source>
</evidence>
<accession>A0A3Q2QEP7</accession>
<evidence type="ECO:0000259" key="8">
    <source>
        <dbReference type="PROSITE" id="PS50950"/>
    </source>
</evidence>
<keyword evidence="2" id="KW-0479">Metal-binding</keyword>
<evidence type="ECO:0000256" key="7">
    <source>
        <dbReference type="SAM" id="Coils"/>
    </source>
</evidence>
<dbReference type="Gene3D" id="6.20.210.20">
    <property type="entry name" value="THAP domain"/>
    <property type="match status" value="1"/>
</dbReference>
<dbReference type="InterPro" id="IPR027805">
    <property type="entry name" value="Transposase_HTH_dom"/>
</dbReference>
<keyword evidence="3 6" id="KW-0863">Zinc-finger</keyword>
<dbReference type="AlphaFoldDB" id="A0A3Q2QEP7"/>
<evidence type="ECO:0000256" key="5">
    <source>
        <dbReference type="ARBA" id="ARBA00023125"/>
    </source>
</evidence>
<dbReference type="GO" id="GO:0003677">
    <property type="term" value="F:DNA binding"/>
    <property type="evidence" value="ECO:0007669"/>
    <property type="project" value="UniProtKB-UniRule"/>
</dbReference>
<dbReference type="Pfam" id="PF13613">
    <property type="entry name" value="HTH_Tnp_4"/>
    <property type="match status" value="1"/>
</dbReference>
<evidence type="ECO:0000256" key="4">
    <source>
        <dbReference type="ARBA" id="ARBA00022833"/>
    </source>
</evidence>
<protein>
    <submittedName>
        <fullName evidence="9">Uncharacterized LOC105920141</fullName>
    </submittedName>
</protein>
<reference evidence="9" key="1">
    <citation type="submission" date="2025-08" db="UniProtKB">
        <authorList>
            <consortium name="Ensembl"/>
        </authorList>
    </citation>
    <scope>IDENTIFICATION</scope>
</reference>
<dbReference type="InterPro" id="IPR027806">
    <property type="entry name" value="HARBI1_dom"/>
</dbReference>
<dbReference type="SMART" id="SM00980">
    <property type="entry name" value="THAP"/>
    <property type="match status" value="1"/>
</dbReference>
<reference evidence="9" key="2">
    <citation type="submission" date="2025-09" db="UniProtKB">
        <authorList>
            <consortium name="Ensembl"/>
        </authorList>
    </citation>
    <scope>IDENTIFICATION</scope>
</reference>
<evidence type="ECO:0000256" key="3">
    <source>
        <dbReference type="ARBA" id="ARBA00022771"/>
    </source>
</evidence>
<dbReference type="GO" id="GO:0008270">
    <property type="term" value="F:zinc ion binding"/>
    <property type="evidence" value="ECO:0007669"/>
    <property type="project" value="UniProtKB-KW"/>
</dbReference>
<dbReference type="InterPro" id="IPR006612">
    <property type="entry name" value="THAP_Znf"/>
</dbReference>
<keyword evidence="5 6" id="KW-0238">DNA-binding</keyword>
<dbReference type="PANTHER" id="PTHR23080:SF143">
    <property type="entry name" value="SI:DKEY-56D12.4"/>
    <property type="match status" value="1"/>
</dbReference>
<dbReference type="InterPro" id="IPR038441">
    <property type="entry name" value="THAP_Znf_sf"/>
</dbReference>
<dbReference type="Ensembl" id="ENSFHET00000005911.1">
    <property type="protein sequence ID" value="ENSFHEP00000025184.1"/>
    <property type="gene ID" value="ENSFHEG00000007218.1"/>
</dbReference>
<keyword evidence="4" id="KW-0862">Zinc</keyword>
<dbReference type="PANTHER" id="PTHR23080">
    <property type="entry name" value="THAP DOMAIN PROTEIN"/>
    <property type="match status" value="1"/>
</dbReference>
<evidence type="ECO:0000256" key="2">
    <source>
        <dbReference type="ARBA" id="ARBA00022723"/>
    </source>
</evidence>
<dbReference type="GeneTree" id="ENSGT00940000164249"/>
<dbReference type="Proteomes" id="UP000265000">
    <property type="component" value="Unplaced"/>
</dbReference>
<feature type="domain" description="THAP-type" evidence="8">
    <location>
        <begin position="1"/>
        <end position="83"/>
    </location>
</feature>
<evidence type="ECO:0000256" key="1">
    <source>
        <dbReference type="ARBA" id="ARBA00001968"/>
    </source>
</evidence>
<organism evidence="9 10">
    <name type="scientific">Fundulus heteroclitus</name>
    <name type="common">Killifish</name>
    <name type="synonym">Mummichog</name>
    <dbReference type="NCBI Taxonomy" id="8078"/>
    <lineage>
        <taxon>Eukaryota</taxon>
        <taxon>Metazoa</taxon>
        <taxon>Chordata</taxon>
        <taxon>Craniata</taxon>
        <taxon>Vertebrata</taxon>
        <taxon>Euteleostomi</taxon>
        <taxon>Actinopterygii</taxon>
        <taxon>Neopterygii</taxon>
        <taxon>Teleostei</taxon>
        <taxon>Neoteleostei</taxon>
        <taxon>Acanthomorphata</taxon>
        <taxon>Ovalentaria</taxon>
        <taxon>Atherinomorphae</taxon>
        <taxon>Cyprinodontiformes</taxon>
        <taxon>Fundulidae</taxon>
        <taxon>Fundulus</taxon>
    </lineage>
</organism>
<dbReference type="SUPFAM" id="SSF57716">
    <property type="entry name" value="Glucocorticoid receptor-like (DNA-binding domain)"/>
    <property type="match status" value="1"/>
</dbReference>
<dbReference type="Pfam" id="PF13359">
    <property type="entry name" value="DDE_Tnp_4"/>
    <property type="match status" value="1"/>
</dbReference>
<keyword evidence="7" id="KW-0175">Coiled coil</keyword>
<sequence length="473" mass="54023">MPTTCCVPGCTQRHSKSSNVRFFRIPKDEERKNKWMIAMKRTQADNPKRLREPSYHNRICSLHFISGEPSTDVNHPDFVPTIFNFMPLTKPVKEKVKRVAQRQRRLALAPYQRKDTVPNSHHEQAAAQDLLDLAHHTPSYKDSGTNPDPDPLQRQYDLLQRDYAGLQQEYQRVMDENRHLKAEREASLFTYTNLNNPLIKTLTGLPTMDLFQWLMSLVCLYLKPVGKLCSGDILLLVLMKLKLGCTNKDLAIRFKVAPIQVSAILNSAIPIIAKKLEFLIQWPTKGEVLKNMPKVFRRRYRRARVIIDCIEIFIQSPPNLSAQTKTWSNYKHHNTAKFLIGITPYGTVSFVSSNWGGRVSNKELTEQSSFYDRLEPGDLVLADKGFLVAEELAAYGASLAIPPFAKGKQQFSQKEVEEARSLLQLRIHVQQAIERVTRFGILKNAVPLTLSRHIDSILIICCAITNVLPKLLE</sequence>
<proteinExistence type="predicted"/>
<dbReference type="PROSITE" id="PS50950">
    <property type="entry name" value="ZF_THAP"/>
    <property type="match status" value="1"/>
</dbReference>
<name>A0A3Q2QEP7_FUNHE</name>
<dbReference type="Pfam" id="PF05485">
    <property type="entry name" value="THAP"/>
    <property type="match status" value="1"/>
</dbReference>
<evidence type="ECO:0000256" key="6">
    <source>
        <dbReference type="PROSITE-ProRule" id="PRU00309"/>
    </source>
</evidence>
<evidence type="ECO:0000313" key="9">
    <source>
        <dbReference type="Ensembl" id="ENSFHEP00000025184.1"/>
    </source>
</evidence>
<feature type="coiled-coil region" evidence="7">
    <location>
        <begin position="156"/>
        <end position="183"/>
    </location>
</feature>
<keyword evidence="10" id="KW-1185">Reference proteome</keyword>
<comment type="cofactor">
    <cofactor evidence="1">
        <name>a divalent metal cation</name>
        <dbReference type="ChEBI" id="CHEBI:60240"/>
    </cofactor>
</comment>